<dbReference type="Proteomes" id="UP000184462">
    <property type="component" value="Unassembled WGS sequence"/>
</dbReference>
<dbReference type="SUPFAM" id="SSF53335">
    <property type="entry name" value="S-adenosyl-L-methionine-dependent methyltransferases"/>
    <property type="match status" value="1"/>
</dbReference>
<evidence type="ECO:0000256" key="2">
    <source>
        <dbReference type="ARBA" id="ARBA00022679"/>
    </source>
</evidence>
<accession>A0A1M4SKD7</accession>
<keyword evidence="9" id="KW-1185">Reference proteome</keyword>
<feature type="domain" description="Release factor glutamine methyltransferase N-terminal" evidence="7">
    <location>
        <begin position="16"/>
        <end position="79"/>
    </location>
</feature>
<protein>
    <recommendedName>
        <fullName evidence="5">Release factor glutamine methyltransferase</fullName>
        <shortName evidence="5">RF MTase</shortName>
        <ecNumber evidence="5">2.1.1.297</ecNumber>
    </recommendedName>
    <alternativeName>
        <fullName evidence="5">N5-glutamine methyltransferase PrmC</fullName>
    </alternativeName>
    <alternativeName>
        <fullName evidence="5">Protein-(glutamine-N5) MTase PrmC</fullName>
    </alternativeName>
    <alternativeName>
        <fullName evidence="5">Protein-glutamine N-methyltransferase PrmC</fullName>
    </alternativeName>
</protein>
<evidence type="ECO:0000256" key="4">
    <source>
        <dbReference type="ARBA" id="ARBA00048391"/>
    </source>
</evidence>
<keyword evidence="3 5" id="KW-0949">S-adenosyl-L-methionine</keyword>
<gene>
    <name evidence="5" type="primary">prmC</name>
    <name evidence="8" type="ORF">SAMN05444278_101205</name>
</gene>
<evidence type="ECO:0000313" key="8">
    <source>
        <dbReference type="EMBL" id="SHE32666.1"/>
    </source>
</evidence>
<dbReference type="InterPro" id="IPR040758">
    <property type="entry name" value="PrmC_N"/>
</dbReference>
<dbReference type="STRING" id="1155689.SAMN05444278_101205"/>
<dbReference type="InterPro" id="IPR007848">
    <property type="entry name" value="Small_mtfrase_dom"/>
</dbReference>
<feature type="domain" description="Methyltransferase small" evidence="6">
    <location>
        <begin position="108"/>
        <end position="199"/>
    </location>
</feature>
<dbReference type="PANTHER" id="PTHR18895:SF74">
    <property type="entry name" value="MTRF1L RELEASE FACTOR GLUTAMINE METHYLTRANSFERASE"/>
    <property type="match status" value="1"/>
</dbReference>
<feature type="binding site" evidence="5">
    <location>
        <position position="190"/>
    </location>
    <ligand>
        <name>S-adenosyl-L-methionine</name>
        <dbReference type="ChEBI" id="CHEBI:59789"/>
    </ligand>
</feature>
<dbReference type="OrthoDB" id="9800643at2"/>
<dbReference type="PROSITE" id="PS00092">
    <property type="entry name" value="N6_MTASE"/>
    <property type="match status" value="1"/>
</dbReference>
<comment type="similarity">
    <text evidence="5">Belongs to the protein N5-glutamine methyltransferase family. PrmC subfamily.</text>
</comment>
<evidence type="ECO:0000259" key="7">
    <source>
        <dbReference type="Pfam" id="PF17827"/>
    </source>
</evidence>
<dbReference type="PANTHER" id="PTHR18895">
    <property type="entry name" value="HEMK METHYLTRANSFERASE"/>
    <property type="match status" value="1"/>
</dbReference>
<comment type="function">
    <text evidence="5">Methylates the class 1 translation termination release factors RF1/PrfA and RF2/PrfB on the glutamine residue of the universally conserved GGQ motif.</text>
</comment>
<dbReference type="InterPro" id="IPR004556">
    <property type="entry name" value="HemK-like"/>
</dbReference>
<evidence type="ECO:0000313" key="9">
    <source>
        <dbReference type="Proteomes" id="UP000184462"/>
    </source>
</evidence>
<evidence type="ECO:0000256" key="5">
    <source>
        <dbReference type="HAMAP-Rule" id="MF_02126"/>
    </source>
</evidence>
<dbReference type="Gene3D" id="1.10.8.10">
    <property type="entry name" value="DNA helicase RuvA subunit, C-terminal domain"/>
    <property type="match status" value="1"/>
</dbReference>
<dbReference type="InterPro" id="IPR019874">
    <property type="entry name" value="RF_methyltr_PrmC"/>
</dbReference>
<keyword evidence="1 5" id="KW-0489">Methyltransferase</keyword>
<dbReference type="RefSeq" id="WP_073190792.1">
    <property type="nucleotide sequence ID" value="NZ_FQTW01000001.1"/>
</dbReference>
<dbReference type="NCBIfam" id="TIGR00536">
    <property type="entry name" value="hemK_fam"/>
    <property type="match status" value="1"/>
</dbReference>
<keyword evidence="2 5" id="KW-0808">Transferase</keyword>
<dbReference type="EMBL" id="FQTW01000001">
    <property type="protein sequence ID" value="SHE32666.1"/>
    <property type="molecule type" value="Genomic_DNA"/>
</dbReference>
<comment type="catalytic activity">
    <reaction evidence="4 5">
        <text>L-glutaminyl-[peptide chain release factor] + S-adenosyl-L-methionine = N(5)-methyl-L-glutaminyl-[peptide chain release factor] + S-adenosyl-L-homocysteine + H(+)</text>
        <dbReference type="Rhea" id="RHEA:42896"/>
        <dbReference type="Rhea" id="RHEA-COMP:10271"/>
        <dbReference type="Rhea" id="RHEA-COMP:10272"/>
        <dbReference type="ChEBI" id="CHEBI:15378"/>
        <dbReference type="ChEBI" id="CHEBI:30011"/>
        <dbReference type="ChEBI" id="CHEBI:57856"/>
        <dbReference type="ChEBI" id="CHEBI:59789"/>
        <dbReference type="ChEBI" id="CHEBI:61891"/>
        <dbReference type="EC" id="2.1.1.297"/>
    </reaction>
</comment>
<dbReference type="GO" id="GO:0032259">
    <property type="term" value="P:methylation"/>
    <property type="evidence" value="ECO:0007669"/>
    <property type="project" value="UniProtKB-KW"/>
</dbReference>
<name>A0A1M4SKD7_9FLAO</name>
<proteinExistence type="inferred from homology"/>
<dbReference type="NCBIfam" id="TIGR03534">
    <property type="entry name" value="RF_mod_PrmC"/>
    <property type="match status" value="1"/>
</dbReference>
<dbReference type="GO" id="GO:0102559">
    <property type="term" value="F:peptide chain release factor N(5)-glutamine methyltransferase activity"/>
    <property type="evidence" value="ECO:0007669"/>
    <property type="project" value="UniProtKB-EC"/>
</dbReference>
<dbReference type="EC" id="2.1.1.297" evidence="5"/>
<evidence type="ECO:0000256" key="1">
    <source>
        <dbReference type="ARBA" id="ARBA00022603"/>
    </source>
</evidence>
<feature type="binding site" evidence="5">
    <location>
        <begin position="124"/>
        <end position="128"/>
    </location>
    <ligand>
        <name>S-adenosyl-L-methionine</name>
        <dbReference type="ChEBI" id="CHEBI:59789"/>
    </ligand>
</feature>
<feature type="binding site" evidence="5">
    <location>
        <position position="147"/>
    </location>
    <ligand>
        <name>S-adenosyl-L-methionine</name>
        <dbReference type="ChEBI" id="CHEBI:59789"/>
    </ligand>
</feature>
<reference evidence="8 9" key="1">
    <citation type="submission" date="2016-11" db="EMBL/GenBank/DDBJ databases">
        <authorList>
            <person name="Jaros S."/>
            <person name="Januszkiewicz K."/>
            <person name="Wedrychowicz H."/>
        </authorList>
    </citation>
    <scope>NUCLEOTIDE SEQUENCE [LARGE SCALE GENOMIC DNA]</scope>
    <source>
        <strain evidence="8 9">DSM 25661</strain>
    </source>
</reference>
<dbReference type="InterPro" id="IPR029063">
    <property type="entry name" value="SAM-dependent_MTases_sf"/>
</dbReference>
<comment type="caution">
    <text evidence="5">Lacks conserved residue(s) required for the propagation of feature annotation.</text>
</comment>
<evidence type="ECO:0000259" key="6">
    <source>
        <dbReference type="Pfam" id="PF05175"/>
    </source>
</evidence>
<dbReference type="GO" id="GO:0003676">
    <property type="term" value="F:nucleic acid binding"/>
    <property type="evidence" value="ECO:0007669"/>
    <property type="project" value="InterPro"/>
</dbReference>
<dbReference type="CDD" id="cd02440">
    <property type="entry name" value="AdoMet_MTases"/>
    <property type="match status" value="1"/>
</dbReference>
<dbReference type="HAMAP" id="MF_02126">
    <property type="entry name" value="RF_methyltr_PrmC"/>
    <property type="match status" value="1"/>
</dbReference>
<dbReference type="Pfam" id="PF05175">
    <property type="entry name" value="MTS"/>
    <property type="match status" value="1"/>
</dbReference>
<dbReference type="InterPro" id="IPR002052">
    <property type="entry name" value="DNA_methylase_N6_adenine_CS"/>
</dbReference>
<evidence type="ECO:0000256" key="3">
    <source>
        <dbReference type="ARBA" id="ARBA00022691"/>
    </source>
</evidence>
<feature type="binding site" evidence="5">
    <location>
        <begin position="190"/>
        <end position="193"/>
    </location>
    <ligand>
        <name>substrate</name>
    </ligand>
</feature>
<dbReference type="AlphaFoldDB" id="A0A1M4SKD7"/>
<sequence length="284" mass="33141">MAQLHLRKYREDCLSQLTEVYDQAEAKQLYHWLAEAVLGYRALDHQLQNSVEIQDQQLKEFQLKFSRLLNQEPIQYILGYTEFYGLRFKVNPSVLIPRPETEELVEWMIAELKTHQAIKILDIGTGSGCIPITLAKYLPKAEVYACDISTEALQLATENAKAHQQKIHFFKQDILQLEQLPQDFDVIVSNPPYVRELEQAEMQPNVLDHEPELALFVSNSDPLLFYRKISQLVKKQTSCRLFFELNQYLAEDTKQLVEDFGFSEVELKQDFRGNLRFLKALNRS</sequence>
<dbReference type="InterPro" id="IPR050320">
    <property type="entry name" value="N5-glutamine_MTase"/>
</dbReference>
<organism evidence="8 9">
    <name type="scientific">Psychroflexus salarius</name>
    <dbReference type="NCBI Taxonomy" id="1155689"/>
    <lineage>
        <taxon>Bacteria</taxon>
        <taxon>Pseudomonadati</taxon>
        <taxon>Bacteroidota</taxon>
        <taxon>Flavobacteriia</taxon>
        <taxon>Flavobacteriales</taxon>
        <taxon>Flavobacteriaceae</taxon>
        <taxon>Psychroflexus</taxon>
    </lineage>
</organism>
<dbReference type="Pfam" id="PF17827">
    <property type="entry name" value="PrmC_N"/>
    <property type="match status" value="1"/>
</dbReference>
<dbReference type="Gene3D" id="3.40.50.150">
    <property type="entry name" value="Vaccinia Virus protein VP39"/>
    <property type="match status" value="1"/>
</dbReference>